<keyword evidence="3" id="KW-0963">Cytoplasm</keyword>
<dbReference type="STRING" id="671065.MetMK1DRAFT_00020990"/>
<comment type="catalytic activity">
    <reaction evidence="14">
        <text>N-terminal L-methionyl-L-glutamyl-[protein] + acetyl-CoA = N-terminal N(alpha)-acetyl-L-methionyl-L-glutamyl-[protein] + CoA + H(+)</text>
        <dbReference type="Rhea" id="RHEA:50488"/>
        <dbReference type="Rhea" id="RHEA-COMP:12696"/>
        <dbReference type="Rhea" id="RHEA-COMP:12697"/>
        <dbReference type="ChEBI" id="CHEBI:15378"/>
        <dbReference type="ChEBI" id="CHEBI:57287"/>
        <dbReference type="ChEBI" id="CHEBI:57288"/>
        <dbReference type="ChEBI" id="CHEBI:133359"/>
        <dbReference type="ChEBI" id="CHEBI:133360"/>
    </reaction>
</comment>
<evidence type="ECO:0000256" key="13">
    <source>
        <dbReference type="ARBA" id="ARBA00049103"/>
    </source>
</evidence>
<evidence type="ECO:0000256" key="12">
    <source>
        <dbReference type="ARBA" id="ARBA00048236"/>
    </source>
</evidence>
<dbReference type="PROSITE" id="PS51186">
    <property type="entry name" value="GNAT"/>
    <property type="match status" value="1"/>
</dbReference>
<evidence type="ECO:0000256" key="9">
    <source>
        <dbReference type="ARBA" id="ARBA00026110"/>
    </source>
</evidence>
<keyword evidence="4 20" id="KW-0808">Transferase</keyword>
<reference evidence="20 21" key="1">
    <citation type="submission" date="2012-01" db="EMBL/GenBank/DDBJ databases">
        <title>Improved High-Quality Draft sequence of Metallosphaera yellowstonensis MK1.</title>
        <authorList>
            <consortium name="US DOE Joint Genome Institute"/>
            <person name="Lucas S."/>
            <person name="Han J."/>
            <person name="Cheng J.-F."/>
            <person name="Goodwin L."/>
            <person name="Pitluck S."/>
            <person name="Peters L."/>
            <person name="Teshima H."/>
            <person name="Detter J.C."/>
            <person name="Han C."/>
            <person name="Tapia R."/>
            <person name="Land M."/>
            <person name="Hauser L."/>
            <person name="Kyrpides N."/>
            <person name="Kozubal M."/>
            <person name="Macur R.E."/>
            <person name="Jay Z."/>
            <person name="Inskeep W."/>
            <person name="Woyke T."/>
        </authorList>
    </citation>
    <scope>NUCLEOTIDE SEQUENCE [LARGE SCALE GENOMIC DNA]</scope>
    <source>
        <strain evidence="20 21">MK1</strain>
    </source>
</reference>
<evidence type="ECO:0000256" key="3">
    <source>
        <dbReference type="ARBA" id="ARBA00022490"/>
    </source>
</evidence>
<dbReference type="Pfam" id="PF00583">
    <property type="entry name" value="Acetyltransf_1"/>
    <property type="match status" value="1"/>
</dbReference>
<sequence length="170" mass="19820">MVETVEKDKQFTIRNARLDDIDEIVKINRFTLPENYPYYFFVEHIREWGEAFFVALVEGSVVGYIMPRIETGFSNLKSFIPLVKKGHVVSIAVLENYRRRGIGKQLLLSSMQKMREAYGAEEVYLEVRVSNYPAISLYEKLGYRKVKLLKHYYADGEDAYLMAKSLVEQS</sequence>
<keyword evidence="5" id="KW-0479">Metal-binding</keyword>
<dbReference type="Proteomes" id="UP000003980">
    <property type="component" value="Unassembled WGS sequence"/>
</dbReference>
<dbReference type="eggNOG" id="arCOG00833">
    <property type="taxonomic scope" value="Archaea"/>
</dbReference>
<evidence type="ECO:0000256" key="4">
    <source>
        <dbReference type="ARBA" id="ARBA00022679"/>
    </source>
</evidence>
<dbReference type="FunFam" id="3.40.630.30:FF:000200">
    <property type="entry name" value="N-alpha-acetyltransferase"/>
    <property type="match status" value="1"/>
</dbReference>
<evidence type="ECO:0000256" key="5">
    <source>
        <dbReference type="ARBA" id="ARBA00022723"/>
    </source>
</evidence>
<comment type="subcellular location">
    <subcellularLocation>
        <location evidence="1">Cytoplasm</location>
    </subcellularLocation>
</comment>
<comment type="similarity">
    <text evidence="8">Belongs to the acetyltransferase family. ARD1 subfamily.</text>
</comment>
<dbReference type="EC" id="2.3.1.258" evidence="10"/>
<dbReference type="GO" id="GO:0046872">
    <property type="term" value="F:metal ion binding"/>
    <property type="evidence" value="ECO:0007669"/>
    <property type="project" value="UniProtKB-KW"/>
</dbReference>
<evidence type="ECO:0000256" key="17">
    <source>
        <dbReference type="ARBA" id="ARBA00080792"/>
    </source>
</evidence>
<comment type="catalytic activity">
    <reaction evidence="11">
        <text>N-terminal L-seryl-[protein] + acetyl-CoA = N-terminal N(alpha)-acetyl-L-seryl-[protein] + CoA + H(+)</text>
        <dbReference type="Rhea" id="RHEA:50504"/>
        <dbReference type="Rhea" id="RHEA-COMP:12703"/>
        <dbReference type="Rhea" id="RHEA-COMP:12704"/>
        <dbReference type="ChEBI" id="CHEBI:15378"/>
        <dbReference type="ChEBI" id="CHEBI:57287"/>
        <dbReference type="ChEBI" id="CHEBI:57288"/>
        <dbReference type="ChEBI" id="CHEBI:64738"/>
        <dbReference type="ChEBI" id="CHEBI:83690"/>
        <dbReference type="EC" id="2.3.1.255"/>
    </reaction>
</comment>
<gene>
    <name evidence="19" type="ORF">MetMK1DRAFT_00020990</name>
    <name evidence="20" type="ORF">MetMK1DRAFT_00021170</name>
</gene>
<evidence type="ECO:0000256" key="10">
    <source>
        <dbReference type="ARBA" id="ARBA00039121"/>
    </source>
</evidence>
<dbReference type="GO" id="GO:0031415">
    <property type="term" value="C:NatA complex"/>
    <property type="evidence" value="ECO:0007669"/>
    <property type="project" value="InterPro"/>
</dbReference>
<evidence type="ECO:0000256" key="14">
    <source>
        <dbReference type="ARBA" id="ARBA00051494"/>
    </source>
</evidence>
<dbReference type="EC" id="2.3.1.255" evidence="9"/>
<keyword evidence="7" id="KW-0012">Acyltransferase</keyword>
<dbReference type="EMBL" id="JH597768">
    <property type="protein sequence ID" value="EHP69366.1"/>
    <property type="molecule type" value="Genomic_DNA"/>
</dbReference>
<evidence type="ECO:0000313" key="19">
    <source>
        <dbReference type="EMBL" id="EHP69349.1"/>
    </source>
</evidence>
<dbReference type="PANTHER" id="PTHR23091">
    <property type="entry name" value="N-TERMINAL ACETYLTRANSFERASE"/>
    <property type="match status" value="1"/>
</dbReference>
<dbReference type="NCBIfam" id="TIGR01575">
    <property type="entry name" value="rimI"/>
    <property type="match status" value="1"/>
</dbReference>
<dbReference type="Gene3D" id="3.40.630.30">
    <property type="match status" value="1"/>
</dbReference>
<dbReference type="RefSeq" id="WP_009073317.1">
    <property type="nucleotide sequence ID" value="NZ_JH597768.1"/>
</dbReference>
<dbReference type="HOGENOM" id="CLU_013985_23_0_2"/>
<evidence type="ECO:0000256" key="8">
    <source>
        <dbReference type="ARBA" id="ARBA00025786"/>
    </source>
</evidence>
<dbReference type="GO" id="GO:0120518">
    <property type="term" value="F:protein N-terminal-methionine acetyltransferase activity"/>
    <property type="evidence" value="ECO:0007669"/>
    <property type="project" value="UniProtKB-EC"/>
</dbReference>
<comment type="subunit">
    <text evidence="2">Homodimer.</text>
</comment>
<comment type="catalytic activity">
    <reaction evidence="13">
        <text>N-terminal L-methionyl-L-leucyl-[protein] + acetyl-CoA = N-terminal N(alpha)-acetyl-L-methionyl-L-leucyl-[protein] + CoA + H(+)</text>
        <dbReference type="Rhea" id="RHEA:50520"/>
        <dbReference type="Rhea" id="RHEA-COMP:12711"/>
        <dbReference type="Rhea" id="RHEA-COMP:12712"/>
        <dbReference type="ChEBI" id="CHEBI:15378"/>
        <dbReference type="ChEBI" id="CHEBI:57287"/>
        <dbReference type="ChEBI" id="CHEBI:57288"/>
        <dbReference type="ChEBI" id="CHEBI:133377"/>
        <dbReference type="ChEBI" id="CHEBI:133378"/>
        <dbReference type="EC" id="2.3.1.258"/>
    </reaction>
</comment>
<dbReference type="EMBL" id="JH597768">
    <property type="protein sequence ID" value="EHP69349.1"/>
    <property type="molecule type" value="Genomic_DNA"/>
</dbReference>
<evidence type="ECO:0000313" key="20">
    <source>
        <dbReference type="EMBL" id="EHP69366.1"/>
    </source>
</evidence>
<dbReference type="OrthoDB" id="43754at2157"/>
<keyword evidence="6" id="KW-0862">Zinc</keyword>
<organism evidence="20 21">
    <name type="scientific">Metallosphaera yellowstonensis MK1</name>
    <dbReference type="NCBI Taxonomy" id="671065"/>
    <lineage>
        <taxon>Archaea</taxon>
        <taxon>Thermoproteota</taxon>
        <taxon>Thermoprotei</taxon>
        <taxon>Sulfolobales</taxon>
        <taxon>Sulfolobaceae</taxon>
        <taxon>Metallosphaera</taxon>
    </lineage>
</organism>
<dbReference type="InterPro" id="IPR006464">
    <property type="entry name" value="AcTrfase_RimI/Ard1"/>
</dbReference>
<evidence type="ECO:0000256" key="15">
    <source>
        <dbReference type="ARBA" id="ARBA00073228"/>
    </source>
</evidence>
<dbReference type="InterPro" id="IPR045047">
    <property type="entry name" value="Ard1-like"/>
</dbReference>
<evidence type="ECO:0000256" key="6">
    <source>
        <dbReference type="ARBA" id="ARBA00022833"/>
    </source>
</evidence>
<evidence type="ECO:0000256" key="7">
    <source>
        <dbReference type="ARBA" id="ARBA00023315"/>
    </source>
</evidence>
<name>H2C6D9_9CREN</name>
<dbReference type="AlphaFoldDB" id="H2C6D9"/>
<evidence type="ECO:0000256" key="16">
    <source>
        <dbReference type="ARBA" id="ARBA00076912"/>
    </source>
</evidence>
<keyword evidence="21" id="KW-1185">Reference proteome</keyword>
<evidence type="ECO:0000313" key="21">
    <source>
        <dbReference type="Proteomes" id="UP000003980"/>
    </source>
</evidence>
<feature type="domain" description="N-acetyltransferase" evidence="18">
    <location>
        <begin position="11"/>
        <end position="167"/>
    </location>
</feature>
<proteinExistence type="inferred from homology"/>
<evidence type="ECO:0000256" key="2">
    <source>
        <dbReference type="ARBA" id="ARBA00011738"/>
    </source>
</evidence>
<dbReference type="PANTHER" id="PTHR23091:SF4">
    <property type="entry name" value="N-TERMINAL AMINO-ACID N(ALPHA)-ACETYLTRANSFERASE NATA"/>
    <property type="match status" value="1"/>
</dbReference>
<evidence type="ECO:0000256" key="11">
    <source>
        <dbReference type="ARBA" id="ARBA00047491"/>
    </source>
</evidence>
<dbReference type="SUPFAM" id="SSF55729">
    <property type="entry name" value="Acyl-CoA N-acyltransferases (Nat)"/>
    <property type="match status" value="1"/>
</dbReference>
<dbReference type="InterPro" id="IPR000182">
    <property type="entry name" value="GNAT_dom"/>
</dbReference>
<evidence type="ECO:0000259" key="18">
    <source>
        <dbReference type="PROSITE" id="PS51186"/>
    </source>
</evidence>
<evidence type="ECO:0000256" key="1">
    <source>
        <dbReference type="ARBA" id="ARBA00004496"/>
    </source>
</evidence>
<dbReference type="CDD" id="cd04301">
    <property type="entry name" value="NAT_SF"/>
    <property type="match status" value="1"/>
</dbReference>
<comment type="catalytic activity">
    <reaction evidence="12">
        <text>N-terminal L-alanyl-[protein] + acetyl-CoA = N-terminal N(alpha)-acetyl-L-alanyl-[protein] + CoA + H(+)</text>
        <dbReference type="Rhea" id="RHEA:50500"/>
        <dbReference type="Rhea" id="RHEA-COMP:12701"/>
        <dbReference type="Rhea" id="RHEA-COMP:12702"/>
        <dbReference type="ChEBI" id="CHEBI:15378"/>
        <dbReference type="ChEBI" id="CHEBI:57287"/>
        <dbReference type="ChEBI" id="CHEBI:57288"/>
        <dbReference type="ChEBI" id="CHEBI:64718"/>
        <dbReference type="ChEBI" id="CHEBI:83683"/>
        <dbReference type="EC" id="2.3.1.255"/>
    </reaction>
</comment>
<protein>
    <recommendedName>
        <fullName evidence="15">N-alpha-acetyltransferase</fullName>
        <ecNumber evidence="9">2.3.1.255</ecNumber>
        <ecNumber evidence="10">2.3.1.258</ecNumber>
    </recommendedName>
    <alternativeName>
        <fullName evidence="17">Amino-terminal acetyltransferase</fullName>
    </alternativeName>
    <alternativeName>
        <fullName evidence="16">N-terminal acetyltransferase</fullName>
    </alternativeName>
</protein>
<dbReference type="InterPro" id="IPR016181">
    <property type="entry name" value="Acyl_CoA_acyltransferase"/>
</dbReference>
<accession>H2C6D9</accession>